<evidence type="ECO:0000313" key="7">
    <source>
        <dbReference type="Proteomes" id="UP000029273"/>
    </source>
</evidence>
<reference evidence="6 7" key="1">
    <citation type="journal article" date="2014" name="Genome Announc.">
        <title>Draft Genome Sequence of the Iron-Oxidizing, Acidophilic, and Halotolerant 'Thiobacillus prosperus' Type Strain DSM 5130.</title>
        <authorList>
            <person name="Ossandon F.J."/>
            <person name="Cardenas J.P."/>
            <person name="Corbett M."/>
            <person name="Quatrini R."/>
            <person name="Holmes D.S."/>
            <person name="Watkin E."/>
        </authorList>
    </citation>
    <scope>NUCLEOTIDE SEQUENCE [LARGE SCALE GENOMIC DNA]</scope>
    <source>
        <strain evidence="6 7">DSM 5130</strain>
    </source>
</reference>
<feature type="domain" description="Type III secretion system flagellar brake protein YcgR PilZN" evidence="5">
    <location>
        <begin position="30"/>
        <end position="111"/>
    </location>
</feature>
<evidence type="ECO:0000259" key="5">
    <source>
        <dbReference type="Pfam" id="PF12945"/>
    </source>
</evidence>
<gene>
    <name evidence="6" type="ORF">Thpro_022699</name>
</gene>
<dbReference type="Proteomes" id="UP000029273">
    <property type="component" value="Unassembled WGS sequence"/>
</dbReference>
<dbReference type="Gene3D" id="2.30.110.10">
    <property type="entry name" value="Electron Transport, Fmn-binding Protein, Chain A"/>
    <property type="match status" value="1"/>
</dbReference>
<keyword evidence="2" id="KW-0547">Nucleotide-binding</keyword>
<keyword evidence="3" id="KW-0975">Bacterial flagellum</keyword>
<proteinExistence type="predicted"/>
<evidence type="ECO:0000256" key="1">
    <source>
        <dbReference type="ARBA" id="ARBA00022636"/>
    </source>
</evidence>
<dbReference type="InterPro" id="IPR012349">
    <property type="entry name" value="Split_barrel_FMN-bd"/>
</dbReference>
<sequence>MVNTQQEVTQGQAMVEQPVSHELAAVLAGGTRVYVQIRPYEARFEASVLGCVADRYLIFRADGTRGGPPVPPRVGDNIVVRFLVEGVAYGFNSSIMHTISVPEPLIFMQYPATITRVSVRQHQRLPCRLPCVVTGDNGEKETALLLDISEQGAKVACRNPSAGQRSAGMAVGLELALPDPLGIQALIGKIVRITEQGKANVAGVVFDQPYPELLANLYTILCIDQFI</sequence>
<accession>A0A1A6C1M4</accession>
<evidence type="ECO:0000256" key="3">
    <source>
        <dbReference type="ARBA" id="ARBA00023143"/>
    </source>
</evidence>
<dbReference type="EMBL" id="JQSG02000006">
    <property type="protein sequence ID" value="OBS08449.1"/>
    <property type="molecule type" value="Genomic_DNA"/>
</dbReference>
<protein>
    <recommendedName>
        <fullName evidence="8">PilZ domain-containing protein</fullName>
    </recommendedName>
</protein>
<comment type="caution">
    <text evidence="6">The sequence shown here is derived from an EMBL/GenBank/DDBJ whole genome shotgun (WGS) entry which is preliminary data.</text>
</comment>
<dbReference type="Pfam" id="PF12945">
    <property type="entry name" value="PilZNR"/>
    <property type="match status" value="1"/>
</dbReference>
<evidence type="ECO:0008006" key="8">
    <source>
        <dbReference type="Google" id="ProtNLM"/>
    </source>
</evidence>
<dbReference type="InterPro" id="IPR009926">
    <property type="entry name" value="T3SS_YcgR_PilZN"/>
</dbReference>
<evidence type="ECO:0000259" key="4">
    <source>
        <dbReference type="Pfam" id="PF07238"/>
    </source>
</evidence>
<evidence type="ECO:0000256" key="2">
    <source>
        <dbReference type="ARBA" id="ARBA00022741"/>
    </source>
</evidence>
<keyword evidence="1" id="KW-0973">c-di-GMP</keyword>
<name>A0A1A6C1M4_9GAMM</name>
<dbReference type="Pfam" id="PF07238">
    <property type="entry name" value="PilZ"/>
    <property type="match status" value="1"/>
</dbReference>
<evidence type="ECO:0000313" key="6">
    <source>
        <dbReference type="EMBL" id="OBS08449.1"/>
    </source>
</evidence>
<dbReference type="InterPro" id="IPR009875">
    <property type="entry name" value="PilZ_domain"/>
</dbReference>
<dbReference type="GO" id="GO:0035438">
    <property type="term" value="F:cyclic-di-GMP binding"/>
    <property type="evidence" value="ECO:0007669"/>
    <property type="project" value="InterPro"/>
</dbReference>
<dbReference type="AlphaFoldDB" id="A0A1A6C1M4"/>
<feature type="domain" description="PilZ" evidence="4">
    <location>
        <begin position="119"/>
        <end position="209"/>
    </location>
</feature>
<organism evidence="6 7">
    <name type="scientific">Acidihalobacter prosperus</name>
    <dbReference type="NCBI Taxonomy" id="160660"/>
    <lineage>
        <taxon>Bacteria</taxon>
        <taxon>Pseudomonadati</taxon>
        <taxon>Pseudomonadota</taxon>
        <taxon>Gammaproteobacteria</taxon>
        <taxon>Chromatiales</taxon>
        <taxon>Ectothiorhodospiraceae</taxon>
        <taxon>Acidihalobacter</taxon>
    </lineage>
</organism>
<keyword evidence="7" id="KW-1185">Reference proteome</keyword>
<dbReference type="SUPFAM" id="SSF141371">
    <property type="entry name" value="PilZ domain-like"/>
    <property type="match status" value="2"/>
</dbReference>
<dbReference type="Gene3D" id="2.40.10.220">
    <property type="entry name" value="predicted glycosyltransferase like domains"/>
    <property type="match status" value="1"/>
</dbReference>